<dbReference type="EMBL" id="CP158299">
    <property type="protein sequence ID" value="XBV86342.1"/>
    <property type="molecule type" value="Genomic_DNA"/>
</dbReference>
<protein>
    <submittedName>
        <fullName evidence="2">Choice-of-anchor D domain-containing protein</fullName>
    </submittedName>
</protein>
<dbReference type="KEGG" id="dsc:ABOD76_08525"/>
<dbReference type="PROSITE" id="PS51257">
    <property type="entry name" value="PROKAR_LIPOPROTEIN"/>
    <property type="match status" value="1"/>
</dbReference>
<dbReference type="AlphaFoldDB" id="A0AAU7UDT2"/>
<name>A0AAU7UDT2_9DEIO</name>
<dbReference type="InterPro" id="IPR013783">
    <property type="entry name" value="Ig-like_fold"/>
</dbReference>
<proteinExistence type="predicted"/>
<gene>
    <name evidence="2" type="ORF">ABOD76_08525</name>
</gene>
<accession>A0AAU7UDT2</accession>
<feature type="chain" id="PRO_5043549109" evidence="1">
    <location>
        <begin position="24"/>
        <end position="328"/>
    </location>
</feature>
<dbReference type="NCBIfam" id="NF012200">
    <property type="entry name" value="choice_anch_D"/>
    <property type="match status" value="1"/>
</dbReference>
<dbReference type="Gene3D" id="2.60.40.10">
    <property type="entry name" value="Immunoglobulins"/>
    <property type="match status" value="1"/>
</dbReference>
<feature type="signal peptide" evidence="1">
    <location>
        <begin position="1"/>
        <end position="23"/>
    </location>
</feature>
<evidence type="ECO:0000313" key="2">
    <source>
        <dbReference type="EMBL" id="XBV86342.1"/>
    </source>
</evidence>
<evidence type="ECO:0000256" key="1">
    <source>
        <dbReference type="SAM" id="SignalP"/>
    </source>
</evidence>
<keyword evidence="1" id="KW-0732">Signal</keyword>
<reference evidence="2" key="1">
    <citation type="submission" date="2024-06" db="EMBL/GenBank/DDBJ databases">
        <title>Draft Genome Sequence of Deinococcus sonorensis Type Strain KR-87, a Biofilm Producing Representative of the Genus Deinococcus.</title>
        <authorList>
            <person name="Boren L.S."/>
            <person name="Grosso R.A."/>
            <person name="Hugenberg-Cox A.N."/>
            <person name="Hill J.T.E."/>
            <person name="Albert C.M."/>
            <person name="Tuohy J.M."/>
        </authorList>
    </citation>
    <scope>NUCLEOTIDE SEQUENCE</scope>
    <source>
        <strain evidence="2">KR-87</strain>
    </source>
</reference>
<organism evidence="2">
    <name type="scientific">Deinococcus sonorensis KR-87</name>
    <dbReference type="NCBI Taxonomy" id="694439"/>
    <lineage>
        <taxon>Bacteria</taxon>
        <taxon>Thermotogati</taxon>
        <taxon>Deinococcota</taxon>
        <taxon>Deinococci</taxon>
        <taxon>Deinococcales</taxon>
        <taxon>Deinococcaceae</taxon>
        <taxon>Deinococcus</taxon>
    </lineage>
</organism>
<sequence length="328" mass="34394">MHRYILMLSFSLLAVSCSTQTITEPPLGQPPVTSPSTPTPVGALQLNPEQLVFSGVSTQASAVQTVQLTNTGTGPLTISAWTLTGTDKDSFVLVSPPATPLTVAAGQVVSLQVQRKPTASVGVLQANLSVEGRSLAIRALSTKGEQGDNEPPLYQIVEALGYHINGLPNQLLLGTTSARVGEEISAPLFQKAGSGPVTLTPVARYSPDAPLPFGYYTPGSTPTLHQTAVITTGQEQRLYPALQSGSTSFDPGSVSFGVYVAATSYGPSTTYTQDSLNTAAVKHAVRVFPLRDPAGTTLSGQYLLAFEPSKNGDYNDYVFVLSNVTPLP</sequence>
<dbReference type="RefSeq" id="WP_350244409.1">
    <property type="nucleotide sequence ID" value="NZ_CP158299.1"/>
</dbReference>